<proteinExistence type="predicted"/>
<evidence type="ECO:0000256" key="1">
    <source>
        <dbReference type="SAM" id="MobiDB-lite"/>
    </source>
</evidence>
<dbReference type="InterPro" id="IPR029063">
    <property type="entry name" value="SAM-dependent_MTases_sf"/>
</dbReference>
<dbReference type="PANTHER" id="PTHR43591:SF10">
    <property type="entry name" value="ABC TRANSMEMBRANE TYPE-1 DOMAIN-CONTAINING PROTEIN-RELATED"/>
    <property type="match status" value="1"/>
</dbReference>
<evidence type="ECO:0008006" key="4">
    <source>
        <dbReference type="Google" id="ProtNLM"/>
    </source>
</evidence>
<name>A0ABR3GCH7_9PEZI</name>
<feature type="compositionally biased region" description="Basic and acidic residues" evidence="1">
    <location>
        <begin position="336"/>
        <end position="375"/>
    </location>
</feature>
<evidence type="ECO:0000313" key="3">
    <source>
        <dbReference type="Proteomes" id="UP001447188"/>
    </source>
</evidence>
<dbReference type="Gene3D" id="3.40.50.150">
    <property type="entry name" value="Vaccinia Virus protein VP39"/>
    <property type="match status" value="1"/>
</dbReference>
<protein>
    <recommendedName>
        <fullName evidence="4">S-adenosyl-L-methionine-dependent methyltransferase</fullName>
    </recommendedName>
</protein>
<sequence>MSDQTIEVDPVTLEDDYDDDGGSGYTGSGSTMTLMSAAKVYVYENGRRFHGWREGRYAMPNDEEEQDRMDLQHHICLLALSGELYVAPAMKDPKRILDLGTGTGIWAIDIGDSYPDAQVIGVDLSPIQPEWVPPNVSFEVDDIEQLWLYADNSFDFVHIRQLTGFINDWPRLYAQALRVLKPGGYFEAQEFVGIGCDDSSVPIDSYMFRWFDLWAEGIKRAGKQLPDSHADGLVSAGFANVVYRRIKIPIGLWAKEESGKEIGLYMRQHFIEGGESIALAVLTRFLGWSKEEVDMLLVSFRRDLMIGRYHGYTRFHCTYGQKPEKEKVMEGVNEGGKGEEEKEQKKKEQKEEEEKEQKEGEKKEQEEEVKEEKIG</sequence>
<dbReference type="Proteomes" id="UP001447188">
    <property type="component" value="Unassembled WGS sequence"/>
</dbReference>
<dbReference type="Pfam" id="PF13489">
    <property type="entry name" value="Methyltransf_23"/>
    <property type="match status" value="1"/>
</dbReference>
<dbReference type="PANTHER" id="PTHR43591">
    <property type="entry name" value="METHYLTRANSFERASE"/>
    <property type="match status" value="1"/>
</dbReference>
<dbReference type="SUPFAM" id="SSF53335">
    <property type="entry name" value="S-adenosyl-L-methionine-dependent methyltransferases"/>
    <property type="match status" value="1"/>
</dbReference>
<evidence type="ECO:0000313" key="2">
    <source>
        <dbReference type="EMBL" id="KAL0633673.1"/>
    </source>
</evidence>
<organism evidence="2 3">
    <name type="scientific">Discina gigas</name>
    <dbReference type="NCBI Taxonomy" id="1032678"/>
    <lineage>
        <taxon>Eukaryota</taxon>
        <taxon>Fungi</taxon>
        <taxon>Dikarya</taxon>
        <taxon>Ascomycota</taxon>
        <taxon>Pezizomycotina</taxon>
        <taxon>Pezizomycetes</taxon>
        <taxon>Pezizales</taxon>
        <taxon>Discinaceae</taxon>
        <taxon>Discina</taxon>
    </lineage>
</organism>
<comment type="caution">
    <text evidence="2">The sequence shown here is derived from an EMBL/GenBank/DDBJ whole genome shotgun (WGS) entry which is preliminary data.</text>
</comment>
<dbReference type="CDD" id="cd02440">
    <property type="entry name" value="AdoMet_MTases"/>
    <property type="match status" value="1"/>
</dbReference>
<dbReference type="EMBL" id="JBBBZM010000118">
    <property type="protein sequence ID" value="KAL0633673.1"/>
    <property type="molecule type" value="Genomic_DNA"/>
</dbReference>
<accession>A0ABR3GCH7</accession>
<reference evidence="2 3" key="1">
    <citation type="submission" date="2024-02" db="EMBL/GenBank/DDBJ databases">
        <title>Discinaceae phylogenomics.</title>
        <authorList>
            <person name="Dirks A.C."/>
            <person name="James T.Y."/>
        </authorList>
    </citation>
    <scope>NUCLEOTIDE SEQUENCE [LARGE SCALE GENOMIC DNA]</scope>
    <source>
        <strain evidence="2 3">ACD0624</strain>
    </source>
</reference>
<feature type="compositionally biased region" description="Acidic residues" evidence="1">
    <location>
        <begin position="12"/>
        <end position="21"/>
    </location>
</feature>
<gene>
    <name evidence="2" type="ORF">Q9L58_007444</name>
</gene>
<feature type="region of interest" description="Disordered" evidence="1">
    <location>
        <begin position="324"/>
        <end position="375"/>
    </location>
</feature>
<keyword evidence="3" id="KW-1185">Reference proteome</keyword>
<feature type="region of interest" description="Disordered" evidence="1">
    <location>
        <begin position="1"/>
        <end position="28"/>
    </location>
</feature>